<dbReference type="EMBL" id="JAUEPS010000012">
    <property type="protein sequence ID" value="KAK0460545.1"/>
    <property type="molecule type" value="Genomic_DNA"/>
</dbReference>
<comment type="caution">
    <text evidence="12">The sequence shown here is derived from an EMBL/GenBank/DDBJ whole genome shotgun (WGS) entry which is preliminary data.</text>
</comment>
<dbReference type="InterPro" id="IPR001128">
    <property type="entry name" value="Cyt_P450"/>
</dbReference>
<evidence type="ECO:0000256" key="2">
    <source>
        <dbReference type="ARBA" id="ARBA00005179"/>
    </source>
</evidence>
<dbReference type="PANTHER" id="PTHR46300:SF5">
    <property type="entry name" value="CYTOCHROME P450"/>
    <property type="match status" value="1"/>
</dbReference>
<dbReference type="PRINTS" id="PR00463">
    <property type="entry name" value="EP450I"/>
</dbReference>
<evidence type="ECO:0000256" key="5">
    <source>
        <dbReference type="ARBA" id="ARBA00022723"/>
    </source>
</evidence>
<dbReference type="CDD" id="cd11065">
    <property type="entry name" value="CYP64-like"/>
    <property type="match status" value="1"/>
</dbReference>
<evidence type="ECO:0000313" key="13">
    <source>
        <dbReference type="Proteomes" id="UP001175211"/>
    </source>
</evidence>
<gene>
    <name evidence="12" type="ORF">EV420DRAFT_1532789</name>
</gene>
<dbReference type="GO" id="GO:0005506">
    <property type="term" value="F:iron ion binding"/>
    <property type="evidence" value="ECO:0007669"/>
    <property type="project" value="InterPro"/>
</dbReference>
<dbReference type="GeneID" id="85356282"/>
<reference evidence="12" key="1">
    <citation type="submission" date="2023-06" db="EMBL/GenBank/DDBJ databases">
        <authorList>
            <consortium name="Lawrence Berkeley National Laboratory"/>
            <person name="Ahrendt S."/>
            <person name="Sahu N."/>
            <person name="Indic B."/>
            <person name="Wong-Bajracharya J."/>
            <person name="Merenyi Z."/>
            <person name="Ke H.-M."/>
            <person name="Monk M."/>
            <person name="Kocsube S."/>
            <person name="Drula E."/>
            <person name="Lipzen A."/>
            <person name="Balint B."/>
            <person name="Henrissat B."/>
            <person name="Andreopoulos B."/>
            <person name="Martin F.M."/>
            <person name="Harder C.B."/>
            <person name="Rigling D."/>
            <person name="Ford K.L."/>
            <person name="Foster G.D."/>
            <person name="Pangilinan J."/>
            <person name="Papanicolaou A."/>
            <person name="Barry K."/>
            <person name="LaButti K."/>
            <person name="Viragh M."/>
            <person name="Koriabine M."/>
            <person name="Yan M."/>
            <person name="Riley R."/>
            <person name="Champramary S."/>
            <person name="Plett K.L."/>
            <person name="Tsai I.J."/>
            <person name="Slot J."/>
            <person name="Sipos G."/>
            <person name="Plett J."/>
            <person name="Nagy L.G."/>
            <person name="Grigoriev I.V."/>
        </authorList>
    </citation>
    <scope>NUCLEOTIDE SEQUENCE</scope>
    <source>
        <strain evidence="12">CCBAS 213</strain>
    </source>
</reference>
<dbReference type="GO" id="GO:0016705">
    <property type="term" value="F:oxidoreductase activity, acting on paired donors, with incorporation or reduction of molecular oxygen"/>
    <property type="evidence" value="ECO:0007669"/>
    <property type="project" value="InterPro"/>
</dbReference>
<dbReference type="SUPFAM" id="SSF48264">
    <property type="entry name" value="Cytochrome P450"/>
    <property type="match status" value="1"/>
</dbReference>
<dbReference type="GO" id="GO:0004497">
    <property type="term" value="F:monooxygenase activity"/>
    <property type="evidence" value="ECO:0007669"/>
    <property type="project" value="UniProtKB-KW"/>
</dbReference>
<evidence type="ECO:0000256" key="3">
    <source>
        <dbReference type="ARBA" id="ARBA00010617"/>
    </source>
</evidence>
<dbReference type="GO" id="GO:0020037">
    <property type="term" value="F:heme binding"/>
    <property type="evidence" value="ECO:0007669"/>
    <property type="project" value="InterPro"/>
</dbReference>
<keyword evidence="8 10" id="KW-0503">Monooxygenase</keyword>
<evidence type="ECO:0000256" key="10">
    <source>
        <dbReference type="RuleBase" id="RU000461"/>
    </source>
</evidence>
<dbReference type="InterPro" id="IPR036396">
    <property type="entry name" value="Cyt_P450_sf"/>
</dbReference>
<keyword evidence="11" id="KW-0472">Membrane</keyword>
<evidence type="ECO:0000256" key="4">
    <source>
        <dbReference type="ARBA" id="ARBA00022617"/>
    </source>
</evidence>
<evidence type="ECO:0000256" key="8">
    <source>
        <dbReference type="ARBA" id="ARBA00023033"/>
    </source>
</evidence>
<evidence type="ECO:0000313" key="12">
    <source>
        <dbReference type="EMBL" id="KAK0460545.1"/>
    </source>
</evidence>
<dbReference type="Proteomes" id="UP001175211">
    <property type="component" value="Unassembled WGS sequence"/>
</dbReference>
<comment type="pathway">
    <text evidence="2">Secondary metabolite biosynthesis.</text>
</comment>
<name>A0AA39TV37_ARMTA</name>
<keyword evidence="5 9" id="KW-0479">Metal-binding</keyword>
<evidence type="ECO:0000256" key="1">
    <source>
        <dbReference type="ARBA" id="ARBA00001971"/>
    </source>
</evidence>
<feature type="transmembrane region" description="Helical" evidence="11">
    <location>
        <begin position="12"/>
        <end position="30"/>
    </location>
</feature>
<evidence type="ECO:0000256" key="6">
    <source>
        <dbReference type="ARBA" id="ARBA00023002"/>
    </source>
</evidence>
<evidence type="ECO:0000256" key="9">
    <source>
        <dbReference type="PIRSR" id="PIRSR602401-1"/>
    </source>
</evidence>
<dbReference type="InterPro" id="IPR002401">
    <property type="entry name" value="Cyt_P450_E_grp-I"/>
</dbReference>
<dbReference type="InterPro" id="IPR050364">
    <property type="entry name" value="Cytochrome_P450_fung"/>
</dbReference>
<proteinExistence type="inferred from homology"/>
<keyword evidence="11" id="KW-1133">Transmembrane helix</keyword>
<keyword evidence="4 9" id="KW-0349">Heme</keyword>
<dbReference type="PANTHER" id="PTHR46300">
    <property type="entry name" value="P450, PUTATIVE (EUROFUNG)-RELATED-RELATED"/>
    <property type="match status" value="1"/>
</dbReference>
<evidence type="ECO:0000256" key="7">
    <source>
        <dbReference type="ARBA" id="ARBA00023004"/>
    </source>
</evidence>
<dbReference type="RefSeq" id="XP_060332584.1">
    <property type="nucleotide sequence ID" value="XM_060472734.1"/>
</dbReference>
<dbReference type="Gene3D" id="1.10.630.10">
    <property type="entry name" value="Cytochrome P450"/>
    <property type="match status" value="1"/>
</dbReference>
<comment type="cofactor">
    <cofactor evidence="1 9">
        <name>heme</name>
        <dbReference type="ChEBI" id="CHEBI:30413"/>
    </cofactor>
</comment>
<evidence type="ECO:0000256" key="11">
    <source>
        <dbReference type="SAM" id="Phobius"/>
    </source>
</evidence>
<sequence>MEFVLNISSSLSSAAYCLACILVAAMWTLWRRSVRTPYPPGPPADPLIGHLRFITFTDVPETFHRWAKTYGDLVYLHVLGRNILIIDSVEVAADLLDKRGSKYSDRPNAPIFQLQGWTPGLTLSRCPGKEFTIQRRMAQNYLGRREVTKFNSIQVREARRLVSELPVDAGKAYEQFRRFSASLIVEITYGQRITSDDDVWMKITHEVNRVAESSGPGGNTPIDFFPFLRHFPSWFPGTFYATKAREAYPIVRRFKDYPYETLKTQMVEGTAEPCFVKHELDAIDGDPDIDQETIIKGVAGALYGAGYDTTWATLGVFLYAMVLHPECQRTARNEIDAYLEGKRLPEFRDRKDLPYVEAVLQETIRWFPISPLGIPHRLSEDDHFNGFFIPKGTVVFANIRAMSLREEHYANPRKFLPERFLPPNGEPHFTQAFGFGRRVCVGRHFASDSLWIAIATILATLDLRKAVDSRGIEIIPEFKIHTGLAYHPHPFICDIQFRSRQLESLLYASL</sequence>
<dbReference type="AlphaFoldDB" id="A0AA39TV37"/>
<dbReference type="Pfam" id="PF00067">
    <property type="entry name" value="p450"/>
    <property type="match status" value="1"/>
</dbReference>
<comment type="similarity">
    <text evidence="3 10">Belongs to the cytochrome P450 family.</text>
</comment>
<keyword evidence="11" id="KW-0812">Transmembrane</keyword>
<accession>A0AA39TV37</accession>
<keyword evidence="6 10" id="KW-0560">Oxidoreductase</keyword>
<organism evidence="12 13">
    <name type="scientific">Armillaria tabescens</name>
    <name type="common">Ringless honey mushroom</name>
    <name type="synonym">Agaricus tabescens</name>
    <dbReference type="NCBI Taxonomy" id="1929756"/>
    <lineage>
        <taxon>Eukaryota</taxon>
        <taxon>Fungi</taxon>
        <taxon>Dikarya</taxon>
        <taxon>Basidiomycota</taxon>
        <taxon>Agaricomycotina</taxon>
        <taxon>Agaricomycetes</taxon>
        <taxon>Agaricomycetidae</taxon>
        <taxon>Agaricales</taxon>
        <taxon>Marasmiineae</taxon>
        <taxon>Physalacriaceae</taxon>
        <taxon>Desarmillaria</taxon>
    </lineage>
</organism>
<keyword evidence="13" id="KW-1185">Reference proteome</keyword>
<dbReference type="PROSITE" id="PS00086">
    <property type="entry name" value="CYTOCHROME_P450"/>
    <property type="match status" value="1"/>
</dbReference>
<keyword evidence="7 9" id="KW-0408">Iron</keyword>
<dbReference type="InterPro" id="IPR017972">
    <property type="entry name" value="Cyt_P450_CS"/>
</dbReference>
<dbReference type="PRINTS" id="PR00385">
    <property type="entry name" value="P450"/>
</dbReference>
<feature type="binding site" description="axial binding residue" evidence="9">
    <location>
        <position position="440"/>
    </location>
    <ligand>
        <name>heme</name>
        <dbReference type="ChEBI" id="CHEBI:30413"/>
    </ligand>
    <ligandPart>
        <name>Fe</name>
        <dbReference type="ChEBI" id="CHEBI:18248"/>
    </ligandPart>
</feature>
<protein>
    <submittedName>
        <fullName evidence="12">Cytochrome P450</fullName>
    </submittedName>
</protein>